<dbReference type="InterPro" id="IPR001173">
    <property type="entry name" value="Glyco_trans_2-like"/>
</dbReference>
<dbReference type="GO" id="GO:0006487">
    <property type="term" value="P:protein N-linked glycosylation"/>
    <property type="evidence" value="ECO:0007669"/>
    <property type="project" value="TreeGrafter"/>
</dbReference>
<dbReference type="CDD" id="cd04179">
    <property type="entry name" value="DPM_DPG-synthase_like"/>
    <property type="match status" value="1"/>
</dbReference>
<feature type="compositionally biased region" description="Basic and acidic residues" evidence="1">
    <location>
        <begin position="1"/>
        <end position="18"/>
    </location>
</feature>
<evidence type="ECO:0000313" key="4">
    <source>
        <dbReference type="Proteomes" id="UP000246018"/>
    </source>
</evidence>
<evidence type="ECO:0000259" key="2">
    <source>
        <dbReference type="Pfam" id="PF00535"/>
    </source>
</evidence>
<gene>
    <name evidence="3" type="ORF">DDE18_01410</name>
</gene>
<accession>A0A2T8FF26</accession>
<sequence>MGWRAVEAERMADKRDRTGTALVQEPDEWLCWTLRHPGPDDDEGSIPNGRSPALRHRRSPAPRPPPPRGVAVPRTDRGSIPVPATGSEEGLDIDDSERRPAGRIGMKQLLSVVVPAYKEADTIAEALARLLLVLDRLDSPVEVIVVSDGNEDGTERAAAAVDHPRLRVLHYPENRGKGFAIRHGFEAASGELIAFIDADLDIHPEGILRFLEILEVSGGDAIVASKIHPDSRVSYPKFRRFQSRVFRRLVRTIFDLNVADTQTGLKLFRRPVLEECMPHVMTSGFAFDLELLVLASDADFAIAEGPIDLDFKFSTTTGSQAVFEMLADISRLQRRRIRSRRNGTWVTPAGRLARSSGGEPEAGPVIPVAETMDSAPAKGSPRG</sequence>
<feature type="domain" description="Glycosyltransferase 2-like" evidence="2">
    <location>
        <begin position="111"/>
        <end position="275"/>
    </location>
</feature>
<dbReference type="InterPro" id="IPR029044">
    <property type="entry name" value="Nucleotide-diphossugar_trans"/>
</dbReference>
<dbReference type="PANTHER" id="PTHR10859">
    <property type="entry name" value="GLYCOSYL TRANSFERASE"/>
    <property type="match status" value="1"/>
</dbReference>
<dbReference type="PANTHER" id="PTHR10859:SF91">
    <property type="entry name" value="DOLICHYL-PHOSPHATE BETA-GLUCOSYLTRANSFERASE"/>
    <property type="match status" value="1"/>
</dbReference>
<dbReference type="Proteomes" id="UP000246018">
    <property type="component" value="Unassembled WGS sequence"/>
</dbReference>
<reference evidence="3 4" key="1">
    <citation type="submission" date="2018-04" db="EMBL/GenBank/DDBJ databases">
        <title>Genome of Nocardioides gansuensis WSJ-1.</title>
        <authorList>
            <person name="Wu S."/>
            <person name="Wang G."/>
        </authorList>
    </citation>
    <scope>NUCLEOTIDE SEQUENCE [LARGE SCALE GENOMIC DNA]</scope>
    <source>
        <strain evidence="3 4">WSJ-1</strain>
    </source>
</reference>
<evidence type="ECO:0000256" key="1">
    <source>
        <dbReference type="SAM" id="MobiDB-lite"/>
    </source>
</evidence>
<name>A0A2T8FF26_9ACTN</name>
<organism evidence="3 4">
    <name type="scientific">Nocardioides gansuensis</name>
    <dbReference type="NCBI Taxonomy" id="2138300"/>
    <lineage>
        <taxon>Bacteria</taxon>
        <taxon>Bacillati</taxon>
        <taxon>Actinomycetota</taxon>
        <taxon>Actinomycetes</taxon>
        <taxon>Propionibacteriales</taxon>
        <taxon>Nocardioidaceae</taxon>
        <taxon>Nocardioides</taxon>
    </lineage>
</organism>
<evidence type="ECO:0000313" key="3">
    <source>
        <dbReference type="EMBL" id="PVG84314.1"/>
    </source>
</evidence>
<dbReference type="SUPFAM" id="SSF53448">
    <property type="entry name" value="Nucleotide-diphospho-sugar transferases"/>
    <property type="match status" value="1"/>
</dbReference>
<dbReference type="EMBL" id="QDGZ01000001">
    <property type="protein sequence ID" value="PVG84314.1"/>
    <property type="molecule type" value="Genomic_DNA"/>
</dbReference>
<keyword evidence="4" id="KW-1185">Reference proteome</keyword>
<dbReference type="Gene3D" id="3.90.550.10">
    <property type="entry name" value="Spore Coat Polysaccharide Biosynthesis Protein SpsA, Chain A"/>
    <property type="match status" value="1"/>
</dbReference>
<dbReference type="AlphaFoldDB" id="A0A2T8FF26"/>
<comment type="caution">
    <text evidence="3">The sequence shown here is derived from an EMBL/GenBank/DDBJ whole genome shotgun (WGS) entry which is preliminary data.</text>
</comment>
<proteinExistence type="predicted"/>
<feature type="region of interest" description="Disordered" evidence="1">
    <location>
        <begin position="1"/>
        <end position="99"/>
    </location>
</feature>
<protein>
    <recommendedName>
        <fullName evidence="2">Glycosyltransferase 2-like domain-containing protein</fullName>
    </recommendedName>
</protein>
<dbReference type="Pfam" id="PF00535">
    <property type="entry name" value="Glycos_transf_2"/>
    <property type="match status" value="1"/>
</dbReference>
<feature type="region of interest" description="Disordered" evidence="1">
    <location>
        <begin position="348"/>
        <end position="383"/>
    </location>
</feature>